<accession>A0ABT3CTV9</accession>
<dbReference type="InterPro" id="IPR013766">
    <property type="entry name" value="Thioredoxin_domain"/>
</dbReference>
<dbReference type="Pfam" id="PF00578">
    <property type="entry name" value="AhpC-TSA"/>
    <property type="match status" value="1"/>
</dbReference>
<dbReference type="InterPro" id="IPR025380">
    <property type="entry name" value="DUF4369"/>
</dbReference>
<dbReference type="InterPro" id="IPR036249">
    <property type="entry name" value="Thioredoxin-like_sf"/>
</dbReference>
<dbReference type="PANTHER" id="PTHR42852:SF6">
    <property type="entry name" value="THIOL:DISULFIDE INTERCHANGE PROTEIN DSBE"/>
    <property type="match status" value="1"/>
</dbReference>
<dbReference type="PROSITE" id="PS51257">
    <property type="entry name" value="PROKAR_LIPOPROTEIN"/>
    <property type="match status" value="1"/>
</dbReference>
<dbReference type="CDD" id="cd02966">
    <property type="entry name" value="TlpA_like_family"/>
    <property type="match status" value="1"/>
</dbReference>
<dbReference type="RefSeq" id="WP_264137968.1">
    <property type="nucleotide sequence ID" value="NZ_JAOYOD010000001.1"/>
</dbReference>
<evidence type="ECO:0000256" key="5">
    <source>
        <dbReference type="SAM" id="SignalP"/>
    </source>
</evidence>
<dbReference type="InterPro" id="IPR050553">
    <property type="entry name" value="Thioredoxin_ResA/DsbE_sf"/>
</dbReference>
<proteinExistence type="predicted"/>
<keyword evidence="8" id="KW-1185">Reference proteome</keyword>
<feature type="chain" id="PRO_5045367467" evidence="5">
    <location>
        <begin position="20"/>
        <end position="376"/>
    </location>
</feature>
<dbReference type="InterPro" id="IPR000866">
    <property type="entry name" value="AhpC/TSA"/>
</dbReference>
<dbReference type="PROSITE" id="PS00194">
    <property type="entry name" value="THIOREDOXIN_1"/>
    <property type="match status" value="1"/>
</dbReference>
<reference evidence="7 8" key="1">
    <citation type="submission" date="2022-10" db="EMBL/GenBank/DDBJ databases">
        <title>Comparative genomics and taxonomic characterization of three novel marine species of genus Reichenbachiella exhibiting antioxidant and polysaccharide degradation activities.</title>
        <authorList>
            <person name="Muhammad N."/>
            <person name="Lee Y.-J."/>
            <person name="Ko J."/>
            <person name="Kim S.-G."/>
        </authorList>
    </citation>
    <scope>NUCLEOTIDE SEQUENCE [LARGE SCALE GENOMIC DNA]</scope>
    <source>
        <strain evidence="7 8">ABR2-5</strain>
    </source>
</reference>
<dbReference type="EMBL" id="JAOYOD010000001">
    <property type="protein sequence ID" value="MCV9387141.1"/>
    <property type="molecule type" value="Genomic_DNA"/>
</dbReference>
<evidence type="ECO:0000256" key="1">
    <source>
        <dbReference type="ARBA" id="ARBA00004196"/>
    </source>
</evidence>
<evidence type="ECO:0000313" key="8">
    <source>
        <dbReference type="Proteomes" id="UP001300692"/>
    </source>
</evidence>
<keyword evidence="4" id="KW-0676">Redox-active center</keyword>
<evidence type="ECO:0000256" key="2">
    <source>
        <dbReference type="ARBA" id="ARBA00022748"/>
    </source>
</evidence>
<comment type="caution">
    <text evidence="7">The sequence shown here is derived from an EMBL/GenBank/DDBJ whole genome shotgun (WGS) entry which is preliminary data.</text>
</comment>
<feature type="signal peptide" evidence="5">
    <location>
        <begin position="1"/>
        <end position="19"/>
    </location>
</feature>
<dbReference type="SUPFAM" id="SSF52833">
    <property type="entry name" value="Thioredoxin-like"/>
    <property type="match status" value="1"/>
</dbReference>
<keyword evidence="2" id="KW-0201">Cytochrome c-type biogenesis</keyword>
<evidence type="ECO:0000259" key="6">
    <source>
        <dbReference type="PROSITE" id="PS51352"/>
    </source>
</evidence>
<keyword evidence="3" id="KW-1015">Disulfide bond</keyword>
<name>A0ABT3CTV9_9BACT</name>
<dbReference type="Proteomes" id="UP001300692">
    <property type="component" value="Unassembled WGS sequence"/>
</dbReference>
<dbReference type="Pfam" id="PF14289">
    <property type="entry name" value="DUF4369"/>
    <property type="match status" value="1"/>
</dbReference>
<evidence type="ECO:0000256" key="4">
    <source>
        <dbReference type="ARBA" id="ARBA00023284"/>
    </source>
</evidence>
<organism evidence="7 8">
    <name type="scientific">Reichenbachiella ulvae</name>
    <dbReference type="NCBI Taxonomy" id="2980104"/>
    <lineage>
        <taxon>Bacteria</taxon>
        <taxon>Pseudomonadati</taxon>
        <taxon>Bacteroidota</taxon>
        <taxon>Cytophagia</taxon>
        <taxon>Cytophagales</taxon>
        <taxon>Reichenbachiellaceae</taxon>
        <taxon>Reichenbachiella</taxon>
    </lineage>
</organism>
<keyword evidence="5" id="KW-0732">Signal</keyword>
<sequence>MKYKVFPCLLVIVLFSLIACQPEEPQYVFSIEGKVPNLYPGQVLLTQATDINQKEFEVIDTLSIAPDSSFQASYNLEPHYYVLNFYDSLKVPFIADSGQQIKIEFPTDGRAIVSGSPDTERFEQYEKFRNDILKQTVYPLRGQLYSMLGQNDPNLGPQIGELGQRLEAAEAKYRDTLIHAVKKMGPSIAVYPTTVRWNGDKDMAYYDQLASELSQKYDGLKVAEEINEKVRVLKQVSIGGKVSDIVAQDSTGTELTLYSNLGKYTLIDFWGSWCAPCRAESQSLNEMYSQYHDAGFEIFGFGVETRKDKWAQAIQKDNRNWINVSTLDGYKNEVSKEYSITSLPKNFLVDENGIIIGKDLHGEELAAKLAELFSGI</sequence>
<comment type="subcellular location">
    <subcellularLocation>
        <location evidence="1">Cell envelope</location>
    </subcellularLocation>
</comment>
<evidence type="ECO:0000256" key="3">
    <source>
        <dbReference type="ARBA" id="ARBA00023157"/>
    </source>
</evidence>
<dbReference type="PANTHER" id="PTHR42852">
    <property type="entry name" value="THIOL:DISULFIDE INTERCHANGE PROTEIN DSBE"/>
    <property type="match status" value="1"/>
</dbReference>
<dbReference type="InterPro" id="IPR017937">
    <property type="entry name" value="Thioredoxin_CS"/>
</dbReference>
<evidence type="ECO:0000313" key="7">
    <source>
        <dbReference type="EMBL" id="MCV9387141.1"/>
    </source>
</evidence>
<protein>
    <submittedName>
        <fullName evidence="7">AhpC/TSA family protein</fullName>
    </submittedName>
</protein>
<feature type="domain" description="Thioredoxin" evidence="6">
    <location>
        <begin position="236"/>
        <end position="376"/>
    </location>
</feature>
<dbReference type="PROSITE" id="PS51352">
    <property type="entry name" value="THIOREDOXIN_2"/>
    <property type="match status" value="1"/>
</dbReference>
<dbReference type="Gene3D" id="3.40.30.10">
    <property type="entry name" value="Glutaredoxin"/>
    <property type="match status" value="1"/>
</dbReference>
<gene>
    <name evidence="7" type="ORF">N7U62_10735</name>
</gene>